<accession>A0ABV2JPB5</accession>
<keyword evidence="2" id="KW-1185">Reference proteome</keyword>
<protein>
    <submittedName>
        <fullName evidence="1">Uncharacterized protein</fullName>
    </submittedName>
</protein>
<sequence>MSKLKSSIEAFLQLRVFLRLISDVFGIWDTVTHRGGAHCEPYIRVRMPSITERFLLDWIEDLEQGIAELSRLPAGSRRRQLLADLIESARGLAEMARFELPQEAVCRFSSYDPGRMITSLIDIKTLCANTREALAS</sequence>
<comment type="caution">
    <text evidence="1">The sequence shown here is derived from an EMBL/GenBank/DDBJ whole genome shotgun (WGS) entry which is preliminary data.</text>
</comment>
<proteinExistence type="predicted"/>
<gene>
    <name evidence="1" type="ORF">ABIC75_000378</name>
</gene>
<evidence type="ECO:0000313" key="1">
    <source>
        <dbReference type="EMBL" id="MET3650676.1"/>
    </source>
</evidence>
<organism evidence="1 2">
    <name type="scientific">Dyella japonica</name>
    <dbReference type="NCBI Taxonomy" id="231455"/>
    <lineage>
        <taxon>Bacteria</taxon>
        <taxon>Pseudomonadati</taxon>
        <taxon>Pseudomonadota</taxon>
        <taxon>Gammaproteobacteria</taxon>
        <taxon>Lysobacterales</taxon>
        <taxon>Rhodanobacteraceae</taxon>
        <taxon>Dyella</taxon>
    </lineage>
</organism>
<dbReference type="Proteomes" id="UP001549184">
    <property type="component" value="Unassembled WGS sequence"/>
</dbReference>
<dbReference type="EMBL" id="JBEPMU010000001">
    <property type="protein sequence ID" value="MET3650676.1"/>
    <property type="molecule type" value="Genomic_DNA"/>
</dbReference>
<evidence type="ECO:0000313" key="2">
    <source>
        <dbReference type="Proteomes" id="UP001549184"/>
    </source>
</evidence>
<name>A0ABV2JPB5_9GAMM</name>
<reference evidence="1 2" key="1">
    <citation type="submission" date="2024-06" db="EMBL/GenBank/DDBJ databases">
        <title>Sorghum-associated microbial communities from plants grown in Nebraska, USA.</title>
        <authorList>
            <person name="Schachtman D."/>
        </authorList>
    </citation>
    <scope>NUCLEOTIDE SEQUENCE [LARGE SCALE GENOMIC DNA]</scope>
    <source>
        <strain evidence="1 2">1073</strain>
    </source>
</reference>
<dbReference type="RefSeq" id="WP_354012166.1">
    <property type="nucleotide sequence ID" value="NZ_JBEPMU010000001.1"/>
</dbReference>